<sequence>MSSPSTPSAASTPSTETAHWRMASTESLAKSIQEAEGCSPEESLAKAQEMADTVQGEPSEVDRKVGDFHVAATADISSAAAELKALDAQLQETADSIVKVASAPVTPVALAGLIDASASAFRALSVRDNSGAWVDEKVTNQVAADVAALVARARALACRE</sequence>
<keyword evidence="3" id="KW-1185">Reference proteome</keyword>
<evidence type="ECO:0000313" key="2">
    <source>
        <dbReference type="EMBL" id="NBC40462.1"/>
    </source>
</evidence>
<feature type="compositionally biased region" description="Low complexity" evidence="1">
    <location>
        <begin position="1"/>
        <end position="17"/>
    </location>
</feature>
<comment type="caution">
    <text evidence="2">The sequence shown here is derived from an EMBL/GenBank/DDBJ whole genome shotgun (WGS) entry which is preliminary data.</text>
</comment>
<accession>A0A7X4Y9V5</accession>
<protein>
    <submittedName>
        <fullName evidence="2">Uncharacterized protein</fullName>
    </submittedName>
</protein>
<evidence type="ECO:0000313" key="3">
    <source>
        <dbReference type="Proteomes" id="UP000537825"/>
    </source>
</evidence>
<organism evidence="2 3">
    <name type="scientific">Corallococcus exiguus</name>
    <dbReference type="NCBI Taxonomy" id="83462"/>
    <lineage>
        <taxon>Bacteria</taxon>
        <taxon>Pseudomonadati</taxon>
        <taxon>Myxococcota</taxon>
        <taxon>Myxococcia</taxon>
        <taxon>Myxococcales</taxon>
        <taxon>Cystobacterineae</taxon>
        <taxon>Myxococcaceae</taxon>
        <taxon>Corallococcus</taxon>
    </lineage>
</organism>
<gene>
    <name evidence="2" type="ORF">GTZ93_11560</name>
</gene>
<reference evidence="2 3" key="1">
    <citation type="submission" date="2020-01" db="EMBL/GenBank/DDBJ databases">
        <title>The draft genome sequence of Corallococcus exiguus DSM 14696.</title>
        <authorList>
            <person name="Zhang X."/>
            <person name="Zhu H."/>
        </authorList>
    </citation>
    <scope>NUCLEOTIDE SEQUENCE [LARGE SCALE GENOMIC DNA]</scope>
    <source>
        <strain evidence="2 3">DSM 14696</strain>
    </source>
</reference>
<dbReference type="EMBL" id="JAAAPK010000003">
    <property type="protein sequence ID" value="NBC40462.1"/>
    <property type="molecule type" value="Genomic_DNA"/>
</dbReference>
<feature type="region of interest" description="Disordered" evidence="1">
    <location>
        <begin position="1"/>
        <end position="61"/>
    </location>
</feature>
<proteinExistence type="predicted"/>
<dbReference type="Proteomes" id="UP000537825">
    <property type="component" value="Unassembled WGS sequence"/>
</dbReference>
<evidence type="ECO:0000256" key="1">
    <source>
        <dbReference type="SAM" id="MobiDB-lite"/>
    </source>
</evidence>
<name>A0A7X4Y9V5_9BACT</name>
<dbReference type="RefSeq" id="WP_139917264.1">
    <property type="nucleotide sequence ID" value="NZ_CBCSLE010000110.1"/>
</dbReference>
<dbReference type="AlphaFoldDB" id="A0A7X4Y9V5"/>